<dbReference type="Pfam" id="PF01165">
    <property type="entry name" value="Ribosomal_S21"/>
    <property type="match status" value="1"/>
</dbReference>
<proteinExistence type="inferred from homology"/>
<reference evidence="4" key="1">
    <citation type="submission" date="2018-05" db="EMBL/GenBank/DDBJ databases">
        <authorList>
            <person name="Lanie J.A."/>
            <person name="Ng W.-L."/>
            <person name="Kazmierczak K.M."/>
            <person name="Andrzejewski T.M."/>
            <person name="Davidsen T.M."/>
            <person name="Wayne K.J."/>
            <person name="Tettelin H."/>
            <person name="Glass J.I."/>
            <person name="Rusch D."/>
            <person name="Podicherti R."/>
            <person name="Tsui H.-C.T."/>
            <person name="Winkler M.E."/>
        </authorList>
    </citation>
    <scope>NUCLEOTIDE SEQUENCE</scope>
</reference>
<dbReference type="AlphaFoldDB" id="A0A382TAD0"/>
<dbReference type="HAMAP" id="MF_00358">
    <property type="entry name" value="Ribosomal_bS21"/>
    <property type="match status" value="1"/>
</dbReference>
<feature type="non-terminal residue" evidence="4">
    <location>
        <position position="1"/>
    </location>
</feature>
<dbReference type="GO" id="GO:0003735">
    <property type="term" value="F:structural constituent of ribosome"/>
    <property type="evidence" value="ECO:0007669"/>
    <property type="project" value="InterPro"/>
</dbReference>
<dbReference type="PRINTS" id="PR00976">
    <property type="entry name" value="RIBOSOMALS21"/>
</dbReference>
<dbReference type="GO" id="GO:1990904">
    <property type="term" value="C:ribonucleoprotein complex"/>
    <property type="evidence" value="ECO:0007669"/>
    <property type="project" value="UniProtKB-KW"/>
</dbReference>
<evidence type="ECO:0000256" key="3">
    <source>
        <dbReference type="ARBA" id="ARBA00023274"/>
    </source>
</evidence>
<dbReference type="Gene3D" id="1.20.5.1150">
    <property type="entry name" value="Ribosomal protein S8"/>
    <property type="match status" value="1"/>
</dbReference>
<gene>
    <name evidence="4" type="ORF">METZ01_LOCUS371155</name>
</gene>
<dbReference type="EMBL" id="UINC01134640">
    <property type="protein sequence ID" value="SVD18301.1"/>
    <property type="molecule type" value="Genomic_DNA"/>
</dbReference>
<dbReference type="GO" id="GO:0005840">
    <property type="term" value="C:ribosome"/>
    <property type="evidence" value="ECO:0007669"/>
    <property type="project" value="UniProtKB-KW"/>
</dbReference>
<dbReference type="NCBIfam" id="TIGR00030">
    <property type="entry name" value="S21p"/>
    <property type="match status" value="1"/>
</dbReference>
<dbReference type="GO" id="GO:0006412">
    <property type="term" value="P:translation"/>
    <property type="evidence" value="ECO:0007669"/>
    <property type="project" value="InterPro"/>
</dbReference>
<keyword evidence="2" id="KW-0689">Ribosomal protein</keyword>
<evidence type="ECO:0000256" key="2">
    <source>
        <dbReference type="ARBA" id="ARBA00022980"/>
    </source>
</evidence>
<sequence length="65" mass="7852">VIRVKARTHESLEQLLKRFKKACEKEGLTRDIKRTAFYEKPSDVRRRRDRQLIRKIAKEARERGS</sequence>
<keyword evidence="3" id="KW-0687">Ribonucleoprotein</keyword>
<protein>
    <recommendedName>
        <fullName evidence="5">30S ribosomal protein S21</fullName>
    </recommendedName>
</protein>
<dbReference type="InterPro" id="IPR038380">
    <property type="entry name" value="Ribosomal_bS21_sf"/>
</dbReference>
<dbReference type="InterPro" id="IPR001911">
    <property type="entry name" value="Ribosomal_bS21"/>
</dbReference>
<comment type="similarity">
    <text evidence="1">Belongs to the bacterial ribosomal protein bS21 family.</text>
</comment>
<accession>A0A382TAD0</accession>
<evidence type="ECO:0000313" key="4">
    <source>
        <dbReference type="EMBL" id="SVD18301.1"/>
    </source>
</evidence>
<evidence type="ECO:0000256" key="1">
    <source>
        <dbReference type="ARBA" id="ARBA00006640"/>
    </source>
</evidence>
<name>A0A382TAD0_9ZZZZ</name>
<evidence type="ECO:0008006" key="5">
    <source>
        <dbReference type="Google" id="ProtNLM"/>
    </source>
</evidence>
<organism evidence="4">
    <name type="scientific">marine metagenome</name>
    <dbReference type="NCBI Taxonomy" id="408172"/>
    <lineage>
        <taxon>unclassified sequences</taxon>
        <taxon>metagenomes</taxon>
        <taxon>ecological metagenomes</taxon>
    </lineage>
</organism>